<dbReference type="RefSeq" id="XP_026299632.1">
    <property type="nucleotide sequence ID" value="XM_026443847.1"/>
</dbReference>
<evidence type="ECO:0000313" key="1">
    <source>
        <dbReference type="EnsemblMetazoa" id="XP_026299632"/>
    </source>
</evidence>
<gene>
    <name evidence="3" type="primary">LOC113219109</name>
</gene>
<accession>A0A8B8H6J8</accession>
<sequence length="101" mass="11907">MISDRALSTPNNTAELIVLKNFIKMILEVTLKNLEDKLREIIEHILILSNYHCITDYEIYTNNITFQWYHKIPHILEENESIVGYKTLEFQQALRGVLDSK</sequence>
<proteinExistence type="predicted"/>
<reference evidence="3" key="2">
    <citation type="submission" date="2025-04" db="UniProtKB">
        <authorList>
            <consortium name="RefSeq"/>
        </authorList>
    </citation>
    <scope>IDENTIFICATION</scope>
    <source>
        <strain evidence="3">DH4</strain>
        <tissue evidence="3">Whole body</tissue>
    </source>
</reference>
<dbReference type="GeneID" id="113219109"/>
<name>A0A7M7MQU4_APIME</name>
<dbReference type="Proteomes" id="UP000005203">
    <property type="component" value="Linkage group LG11"/>
</dbReference>
<protein>
    <submittedName>
        <fullName evidence="3">Dynein heavy chain 7, axonemal-like</fullName>
    </submittedName>
</protein>
<accession>A0A7M7MQU4</accession>
<organism evidence="1">
    <name type="scientific">Apis mellifera</name>
    <name type="common">Honeybee</name>
    <dbReference type="NCBI Taxonomy" id="7460"/>
    <lineage>
        <taxon>Eukaryota</taxon>
        <taxon>Metazoa</taxon>
        <taxon>Ecdysozoa</taxon>
        <taxon>Arthropoda</taxon>
        <taxon>Hexapoda</taxon>
        <taxon>Insecta</taxon>
        <taxon>Pterygota</taxon>
        <taxon>Neoptera</taxon>
        <taxon>Endopterygota</taxon>
        <taxon>Hymenoptera</taxon>
        <taxon>Apocrita</taxon>
        <taxon>Aculeata</taxon>
        <taxon>Apoidea</taxon>
        <taxon>Anthophila</taxon>
        <taxon>Apidae</taxon>
        <taxon>Apis</taxon>
    </lineage>
</organism>
<dbReference type="KEGG" id="ame:113219109"/>
<dbReference type="EnsemblMetazoa" id="XM_026443847">
    <property type="protein sequence ID" value="XP_026299632"/>
    <property type="gene ID" value="LOC113219109"/>
</dbReference>
<evidence type="ECO:0000313" key="3">
    <source>
        <dbReference type="RefSeq" id="XP_026299632.1"/>
    </source>
</evidence>
<evidence type="ECO:0000313" key="2">
    <source>
        <dbReference type="Proteomes" id="UP000005203"/>
    </source>
</evidence>
<reference evidence="1" key="1">
    <citation type="submission" date="2021-01" db="UniProtKB">
        <authorList>
            <consortium name="EnsemblMetazoa"/>
        </authorList>
    </citation>
    <scope>IDENTIFICATION</scope>
    <source>
        <strain evidence="1">DH4</strain>
    </source>
</reference>
<dbReference type="AlphaFoldDB" id="A0A7M7MQU4"/>
<keyword evidence="2" id="KW-1185">Reference proteome</keyword>
<dbReference type="OrthoDB" id="424310at2759"/>